<evidence type="ECO:0000313" key="2">
    <source>
        <dbReference type="EMBL" id="MDP5136196.1"/>
    </source>
</evidence>
<sequence length="170" mass="19224">MSMSVKLINGYQQQYQQRVQSEQTANDISHRQEFAATAQSTVKPATQPPAQQIDKDSANQDAFLTSLMDQMLANRLGLDRQKYNEILLQIEKAMAEKDSLTQLPPSSERDNKITALDAKIDQFGEALQGLIEAANGNRERQEQEKQGKFAVQQYQITMHPTKINTLSLRN</sequence>
<reference evidence="2 3" key="1">
    <citation type="submission" date="2022-11" db="EMBL/GenBank/DDBJ databases">
        <title>Viruses from the air-sea interface of a natural surface slick.</title>
        <authorList>
            <person name="Rahlff J."/>
            <person name="Holmfeldt K."/>
        </authorList>
    </citation>
    <scope>NUCLEOTIDE SEQUENCE [LARGE SCALE GENOMIC DNA]</scope>
    <source>
        <strain evidence="2 3">SMS4</strain>
    </source>
</reference>
<gene>
    <name evidence="2" type="ORF">ORJ04_09565</name>
</gene>
<accession>A0ABT9HYH4</accession>
<dbReference type="RefSeq" id="WP_305975450.1">
    <property type="nucleotide sequence ID" value="NZ_JAPJDZ010000020.1"/>
</dbReference>
<keyword evidence="3" id="KW-1185">Reference proteome</keyword>
<protein>
    <recommendedName>
        <fullName evidence="4">Orphan protein</fullName>
    </recommendedName>
</protein>
<dbReference type="EMBL" id="JAPJDZ010000020">
    <property type="protein sequence ID" value="MDP5136196.1"/>
    <property type="molecule type" value="Genomic_DNA"/>
</dbReference>
<comment type="caution">
    <text evidence="2">The sequence shown here is derived from an EMBL/GenBank/DDBJ whole genome shotgun (WGS) entry which is preliminary data.</text>
</comment>
<evidence type="ECO:0000256" key="1">
    <source>
        <dbReference type="SAM" id="Coils"/>
    </source>
</evidence>
<name>A0ABT9HYH4_9GAMM</name>
<evidence type="ECO:0000313" key="3">
    <source>
        <dbReference type="Proteomes" id="UP001231109"/>
    </source>
</evidence>
<feature type="coiled-coil region" evidence="1">
    <location>
        <begin position="83"/>
        <end position="144"/>
    </location>
</feature>
<proteinExistence type="predicted"/>
<dbReference type="Proteomes" id="UP001231109">
    <property type="component" value="Unassembled WGS sequence"/>
</dbReference>
<keyword evidence="1" id="KW-0175">Coiled coil</keyword>
<evidence type="ECO:0008006" key="4">
    <source>
        <dbReference type="Google" id="ProtNLM"/>
    </source>
</evidence>
<organism evidence="2 3">
    <name type="scientific">Rheinheimera baltica</name>
    <dbReference type="NCBI Taxonomy" id="67576"/>
    <lineage>
        <taxon>Bacteria</taxon>
        <taxon>Pseudomonadati</taxon>
        <taxon>Pseudomonadota</taxon>
        <taxon>Gammaproteobacteria</taxon>
        <taxon>Chromatiales</taxon>
        <taxon>Chromatiaceae</taxon>
        <taxon>Rheinheimera</taxon>
    </lineage>
</organism>